<dbReference type="SUPFAM" id="SSF53383">
    <property type="entry name" value="PLP-dependent transferases"/>
    <property type="match status" value="1"/>
</dbReference>
<dbReference type="PRINTS" id="PR00035">
    <property type="entry name" value="HTHGNTR"/>
</dbReference>
<dbReference type="InterPro" id="IPR015421">
    <property type="entry name" value="PyrdxlP-dep_Trfase_major"/>
</dbReference>
<dbReference type="InterPro" id="IPR000524">
    <property type="entry name" value="Tscrpt_reg_HTH_GntR"/>
</dbReference>
<dbReference type="InterPro" id="IPR015422">
    <property type="entry name" value="PyrdxlP-dep_Trfase_small"/>
</dbReference>
<evidence type="ECO:0000256" key="7">
    <source>
        <dbReference type="ARBA" id="ARBA00023163"/>
    </source>
</evidence>
<dbReference type="Gene3D" id="3.90.1150.10">
    <property type="entry name" value="Aspartate Aminotransferase, domain 1"/>
    <property type="match status" value="1"/>
</dbReference>
<evidence type="ECO:0000256" key="6">
    <source>
        <dbReference type="ARBA" id="ARBA00023125"/>
    </source>
</evidence>
<dbReference type="CDD" id="cd00609">
    <property type="entry name" value="AAT_like"/>
    <property type="match status" value="1"/>
</dbReference>
<evidence type="ECO:0000256" key="4">
    <source>
        <dbReference type="ARBA" id="ARBA00022898"/>
    </source>
</evidence>
<comment type="similarity">
    <text evidence="2">In the C-terminal section; belongs to the class-I pyridoxal-phosphate-dependent aminotransferase family.</text>
</comment>
<dbReference type="PROSITE" id="PS50949">
    <property type="entry name" value="HTH_GNTR"/>
    <property type="match status" value="1"/>
</dbReference>
<evidence type="ECO:0000256" key="2">
    <source>
        <dbReference type="ARBA" id="ARBA00005384"/>
    </source>
</evidence>
<keyword evidence="6" id="KW-0238">DNA-binding</keyword>
<dbReference type="Gene3D" id="3.40.640.10">
    <property type="entry name" value="Type I PLP-dependent aspartate aminotransferase-like (Major domain)"/>
    <property type="match status" value="1"/>
</dbReference>
<comment type="cofactor">
    <cofactor evidence="1">
        <name>pyridoxal 5'-phosphate</name>
        <dbReference type="ChEBI" id="CHEBI:597326"/>
    </cofactor>
</comment>
<comment type="caution">
    <text evidence="9">The sequence shown here is derived from an EMBL/GenBank/DDBJ whole genome shotgun (WGS) entry which is preliminary data.</text>
</comment>
<evidence type="ECO:0000313" key="9">
    <source>
        <dbReference type="EMBL" id="MDQ0178038.1"/>
    </source>
</evidence>
<evidence type="ECO:0000313" key="10">
    <source>
        <dbReference type="Proteomes" id="UP001223586"/>
    </source>
</evidence>
<organism evidence="9 10">
    <name type="scientific">Bacillus chungangensis</name>
    <dbReference type="NCBI Taxonomy" id="587633"/>
    <lineage>
        <taxon>Bacteria</taxon>
        <taxon>Bacillati</taxon>
        <taxon>Bacillota</taxon>
        <taxon>Bacilli</taxon>
        <taxon>Bacillales</taxon>
        <taxon>Bacillaceae</taxon>
        <taxon>Bacillus</taxon>
    </lineage>
</organism>
<evidence type="ECO:0000256" key="1">
    <source>
        <dbReference type="ARBA" id="ARBA00001933"/>
    </source>
</evidence>
<dbReference type="EMBL" id="JAUSTT010000032">
    <property type="protein sequence ID" value="MDQ0178038.1"/>
    <property type="molecule type" value="Genomic_DNA"/>
</dbReference>
<protein>
    <submittedName>
        <fullName evidence="9">GntR family transcriptional regulator of abcA and norABC</fullName>
    </submittedName>
</protein>
<name>A0ABT9WY57_9BACI</name>
<dbReference type="InterPro" id="IPR036388">
    <property type="entry name" value="WH-like_DNA-bd_sf"/>
</dbReference>
<dbReference type="SMART" id="SM00345">
    <property type="entry name" value="HTH_GNTR"/>
    <property type="match status" value="1"/>
</dbReference>
<dbReference type="CDD" id="cd07377">
    <property type="entry name" value="WHTH_GntR"/>
    <property type="match status" value="1"/>
</dbReference>
<keyword evidence="7" id="KW-0804">Transcription</keyword>
<dbReference type="Pfam" id="PF00392">
    <property type="entry name" value="GntR"/>
    <property type="match status" value="1"/>
</dbReference>
<dbReference type="Proteomes" id="UP001223586">
    <property type="component" value="Unassembled WGS sequence"/>
</dbReference>
<gene>
    <name evidence="9" type="ORF">J2S08_003932</name>
</gene>
<keyword evidence="5" id="KW-0805">Transcription regulation</keyword>
<keyword evidence="3" id="KW-0808">Transferase</keyword>
<dbReference type="InterPro" id="IPR036390">
    <property type="entry name" value="WH_DNA-bd_sf"/>
</dbReference>
<dbReference type="SUPFAM" id="SSF46785">
    <property type="entry name" value="Winged helix' DNA-binding domain"/>
    <property type="match status" value="1"/>
</dbReference>
<dbReference type="InterPro" id="IPR004839">
    <property type="entry name" value="Aminotransferase_I/II_large"/>
</dbReference>
<feature type="domain" description="HTH gntR-type" evidence="8">
    <location>
        <begin position="14"/>
        <end position="82"/>
    </location>
</feature>
<proteinExistence type="inferred from homology"/>
<dbReference type="PANTHER" id="PTHR46577">
    <property type="entry name" value="HTH-TYPE TRANSCRIPTIONAL REGULATORY PROTEIN GABR"/>
    <property type="match status" value="1"/>
</dbReference>
<reference evidence="9 10" key="1">
    <citation type="submission" date="2023-07" db="EMBL/GenBank/DDBJ databases">
        <title>Genomic Encyclopedia of Type Strains, Phase IV (KMG-IV): sequencing the most valuable type-strain genomes for metagenomic binning, comparative biology and taxonomic classification.</title>
        <authorList>
            <person name="Goeker M."/>
        </authorList>
    </citation>
    <scope>NUCLEOTIDE SEQUENCE [LARGE SCALE GENOMIC DNA]</scope>
    <source>
        <strain evidence="9 10">DSM 23837</strain>
    </source>
</reference>
<keyword evidence="4" id="KW-0663">Pyridoxal phosphate</keyword>
<dbReference type="Gene3D" id="1.10.10.10">
    <property type="entry name" value="Winged helix-like DNA-binding domain superfamily/Winged helix DNA-binding domain"/>
    <property type="match status" value="1"/>
</dbReference>
<dbReference type="InterPro" id="IPR051446">
    <property type="entry name" value="HTH_trans_reg/aminotransferase"/>
</dbReference>
<sequence length="487" mass="54599">MKHSEWKPNPSAMAPLYEQIKDYLQTKIINGDWPVGTKLPPQRRLAAMFDVNRSTVVTALDELTAQGLIAGNSGGGTKVINHTWNVMAANPPPDWHSYVKAGVFHPNLPTIQEINEAEFSPDVIRLGTGELSPTLLPTAAMQDIFQRLPNRMTSLGYEEPKGNLFLRKQIAHYLKKWNIDAAPSSILIVSGALQAFQLISIGLLQRSSTILLERPSYLYSLRLFQSAGMKLFGIPMDEDGLQASFIAKYKAQSKAAMLYTIPCFHNPTGTSMTEARRTALLEVCEKEGLPLMEDDVYRELWIDEPPPLPLKSRDRSGLVLYLGSMSKTLSPGLRIGWVVGPEPVINRLADIKMQTDYGASSLSQWAVAEWLVSGLYDQHIHFVREQLRIRRDTALQALQAYFSPFATWTVPKGGFYIWVHITSPLSMRQLFETALKERILIHPGHLYDPQATQSLRISYAYASLTDLEKGIARLSSLVKQAINHDKE</sequence>
<evidence type="ECO:0000256" key="3">
    <source>
        <dbReference type="ARBA" id="ARBA00022576"/>
    </source>
</evidence>
<keyword evidence="10" id="KW-1185">Reference proteome</keyword>
<dbReference type="PANTHER" id="PTHR46577:SF2">
    <property type="entry name" value="TRANSCRIPTIONAL REGULATORY PROTEIN"/>
    <property type="match status" value="1"/>
</dbReference>
<evidence type="ECO:0000256" key="5">
    <source>
        <dbReference type="ARBA" id="ARBA00023015"/>
    </source>
</evidence>
<dbReference type="InterPro" id="IPR015424">
    <property type="entry name" value="PyrdxlP-dep_Trfase"/>
</dbReference>
<dbReference type="RefSeq" id="WP_307232544.1">
    <property type="nucleotide sequence ID" value="NZ_JAUSTT010000032.1"/>
</dbReference>
<keyword evidence="3" id="KW-0032">Aminotransferase</keyword>
<accession>A0ABT9WY57</accession>
<evidence type="ECO:0000259" key="8">
    <source>
        <dbReference type="PROSITE" id="PS50949"/>
    </source>
</evidence>
<dbReference type="Pfam" id="PF00155">
    <property type="entry name" value="Aminotran_1_2"/>
    <property type="match status" value="1"/>
</dbReference>